<dbReference type="STRING" id="1354337.M983_2127"/>
<keyword evidence="1 4" id="KW-0812">Transmembrane</keyword>
<dbReference type="NCBIfam" id="NF007256">
    <property type="entry name" value="PRK09705.1"/>
    <property type="match status" value="1"/>
</dbReference>
<feature type="transmembrane region" description="Helical" evidence="4">
    <location>
        <begin position="102"/>
        <end position="124"/>
    </location>
</feature>
<gene>
    <name evidence="5" type="ORF">M983_2127</name>
</gene>
<feature type="transmembrane region" description="Helical" evidence="4">
    <location>
        <begin position="244"/>
        <end position="265"/>
    </location>
</feature>
<name>A0A198FNZ5_9GAMM</name>
<dbReference type="SUPFAM" id="SSF103473">
    <property type="entry name" value="MFS general substrate transporter"/>
    <property type="match status" value="1"/>
</dbReference>
<feature type="transmembrane region" description="Helical" evidence="4">
    <location>
        <begin position="207"/>
        <end position="232"/>
    </location>
</feature>
<dbReference type="Gene3D" id="1.20.1250.20">
    <property type="entry name" value="MFS general substrate transporter like domains"/>
    <property type="match status" value="2"/>
</dbReference>
<evidence type="ECO:0000256" key="1">
    <source>
        <dbReference type="ARBA" id="ARBA00022692"/>
    </source>
</evidence>
<dbReference type="GO" id="GO:0022857">
    <property type="term" value="F:transmembrane transporter activity"/>
    <property type="evidence" value="ECO:0007669"/>
    <property type="project" value="InterPro"/>
</dbReference>
<evidence type="ECO:0000256" key="4">
    <source>
        <dbReference type="SAM" id="Phobius"/>
    </source>
</evidence>
<feature type="transmembrane region" description="Helical" evidence="4">
    <location>
        <begin position="78"/>
        <end position="96"/>
    </location>
</feature>
<feature type="transmembrane region" description="Helical" evidence="4">
    <location>
        <begin position="136"/>
        <end position="155"/>
    </location>
</feature>
<dbReference type="PANTHER" id="PTHR23523:SF1">
    <property type="entry name" value="CYANATE TRANSPORT PROTEIN CYNX"/>
    <property type="match status" value="1"/>
</dbReference>
<dbReference type="RefSeq" id="WP_066750224.1">
    <property type="nucleotide sequence ID" value="NZ_LXEN01000100.1"/>
</dbReference>
<dbReference type="EMBL" id="LXEN01000100">
    <property type="protein sequence ID" value="OAT26490.1"/>
    <property type="molecule type" value="Genomic_DNA"/>
</dbReference>
<feature type="transmembrane region" description="Helical" evidence="4">
    <location>
        <begin position="331"/>
        <end position="353"/>
    </location>
</feature>
<dbReference type="OrthoDB" id="5758872at2"/>
<evidence type="ECO:0000313" key="6">
    <source>
        <dbReference type="Proteomes" id="UP000094023"/>
    </source>
</evidence>
<keyword evidence="3 4" id="KW-0472">Membrane</keyword>
<protein>
    <submittedName>
        <fullName evidence="5">Cyanate transport protein</fullName>
    </submittedName>
</protein>
<evidence type="ECO:0000256" key="2">
    <source>
        <dbReference type="ARBA" id="ARBA00022989"/>
    </source>
</evidence>
<dbReference type="AlphaFoldDB" id="A0A198FNZ5"/>
<sequence>MTILQRKKTWLIVLTIVLVGINLRPFLTSTGPIIDAIIASTGMSYSQVSFLTLLPMILMGAGALIVPLFQSTIQARTGLQIAMLILLLGSFSRAYVSTGNQLLMTALFCGLSVAYIQAVFPGIIKAWFGQRTPIMMGLYSAMLMGGGALGAQLSPILSELDGHWQHALAWFALPASFAFIAITFSIKKGLTQSNKISLNTLIWRPRTAVLILGFGFVNAGYASVVAWLAPYYQSLGMPSDESGSLVAILSLFQASAALIIPFLATRNHDRRFWLLFTLASQMIGFLAIMMAPMSAPYIWSLFLGGGLGGCFAVMMIVALDHIPNPVEAGTLSALMQGGGFIIAAFGPLVAVWLRQDDGSFHYAWAFHAVLVALAMLLFSRLNPRHYAKAYPKNHPPRD</sequence>
<reference evidence="5 6" key="1">
    <citation type="submission" date="2016-04" db="EMBL/GenBank/DDBJ databases">
        <title>ATOL: Assembling a taxonomically balanced genome-scale reconstruction of the evolutionary history of the Enterobacteriaceae.</title>
        <authorList>
            <person name="Plunkett G.III."/>
            <person name="Neeno-Eckwall E.C."/>
            <person name="Glasner J.D."/>
            <person name="Perna N.T."/>
        </authorList>
    </citation>
    <scope>NUCLEOTIDE SEQUENCE [LARGE SCALE GENOMIC DNA]</scope>
    <source>
        <strain evidence="5 6">ATCC 19692</strain>
    </source>
</reference>
<proteinExistence type="predicted"/>
<organism evidence="5 6">
    <name type="scientific">Proteus myxofaciens ATCC 19692</name>
    <dbReference type="NCBI Taxonomy" id="1354337"/>
    <lineage>
        <taxon>Bacteria</taxon>
        <taxon>Pseudomonadati</taxon>
        <taxon>Pseudomonadota</taxon>
        <taxon>Gammaproteobacteria</taxon>
        <taxon>Enterobacterales</taxon>
        <taxon>Morganellaceae</taxon>
        <taxon>Proteus</taxon>
    </lineage>
</organism>
<dbReference type="PANTHER" id="PTHR23523">
    <property type="match status" value="1"/>
</dbReference>
<evidence type="ECO:0000256" key="3">
    <source>
        <dbReference type="ARBA" id="ARBA00023136"/>
    </source>
</evidence>
<feature type="transmembrane region" description="Helical" evidence="4">
    <location>
        <begin position="272"/>
        <end position="291"/>
    </location>
</feature>
<dbReference type="Pfam" id="PF07690">
    <property type="entry name" value="MFS_1"/>
    <property type="match status" value="1"/>
</dbReference>
<feature type="transmembrane region" description="Helical" evidence="4">
    <location>
        <begin position="9"/>
        <end position="27"/>
    </location>
</feature>
<feature type="transmembrane region" description="Helical" evidence="4">
    <location>
        <begin position="359"/>
        <end position="378"/>
    </location>
</feature>
<dbReference type="PATRIC" id="fig|1354337.4.peg.2179"/>
<feature type="transmembrane region" description="Helical" evidence="4">
    <location>
        <begin position="297"/>
        <end position="319"/>
    </location>
</feature>
<feature type="transmembrane region" description="Helical" evidence="4">
    <location>
        <begin position="47"/>
        <end position="66"/>
    </location>
</feature>
<dbReference type="InterPro" id="IPR036259">
    <property type="entry name" value="MFS_trans_sf"/>
</dbReference>
<feature type="transmembrane region" description="Helical" evidence="4">
    <location>
        <begin position="167"/>
        <end position="186"/>
    </location>
</feature>
<keyword evidence="6" id="KW-1185">Reference proteome</keyword>
<evidence type="ECO:0000313" key="5">
    <source>
        <dbReference type="EMBL" id="OAT26490.1"/>
    </source>
</evidence>
<dbReference type="InterPro" id="IPR011701">
    <property type="entry name" value="MFS"/>
</dbReference>
<keyword evidence="2 4" id="KW-1133">Transmembrane helix</keyword>
<accession>A0A198FNZ5</accession>
<dbReference type="Proteomes" id="UP000094023">
    <property type="component" value="Unassembled WGS sequence"/>
</dbReference>
<comment type="caution">
    <text evidence="5">The sequence shown here is derived from an EMBL/GenBank/DDBJ whole genome shotgun (WGS) entry which is preliminary data.</text>
</comment>
<dbReference type="InterPro" id="IPR052524">
    <property type="entry name" value="MFS_Cyanate_Porter"/>
</dbReference>